<dbReference type="SUPFAM" id="SSF48498">
    <property type="entry name" value="Tetracyclin repressor-like, C-terminal domain"/>
    <property type="match status" value="1"/>
</dbReference>
<feature type="DNA-binding region" description="H-T-H motif" evidence="4">
    <location>
        <begin position="29"/>
        <end position="48"/>
    </location>
</feature>
<evidence type="ECO:0000256" key="3">
    <source>
        <dbReference type="ARBA" id="ARBA00023163"/>
    </source>
</evidence>
<dbReference type="InterPro" id="IPR001647">
    <property type="entry name" value="HTH_TetR"/>
</dbReference>
<dbReference type="PROSITE" id="PS01081">
    <property type="entry name" value="HTH_TETR_1"/>
    <property type="match status" value="1"/>
</dbReference>
<keyword evidence="2 4" id="KW-0238">DNA-binding</keyword>
<feature type="domain" description="HTH tetR-type" evidence="5">
    <location>
        <begin position="6"/>
        <end position="66"/>
    </location>
</feature>
<dbReference type="InterPro" id="IPR011075">
    <property type="entry name" value="TetR_C"/>
</dbReference>
<name>A0A518J0R4_9BACT</name>
<evidence type="ECO:0000313" key="7">
    <source>
        <dbReference type="Proteomes" id="UP000316770"/>
    </source>
</evidence>
<dbReference type="PROSITE" id="PS50977">
    <property type="entry name" value="HTH_TETR_2"/>
    <property type="match status" value="1"/>
</dbReference>
<dbReference type="PANTHER" id="PTHR47506:SF1">
    <property type="entry name" value="HTH-TYPE TRANSCRIPTIONAL REGULATOR YJDC"/>
    <property type="match status" value="1"/>
</dbReference>
<keyword evidence="1" id="KW-0805">Transcription regulation</keyword>
<dbReference type="PRINTS" id="PR00455">
    <property type="entry name" value="HTHTETR"/>
</dbReference>
<evidence type="ECO:0000259" key="5">
    <source>
        <dbReference type="PROSITE" id="PS50977"/>
    </source>
</evidence>
<dbReference type="RefSeq" id="WP_145289789.1">
    <property type="nucleotide sequence ID" value="NZ_CP036318.1"/>
</dbReference>
<gene>
    <name evidence="6" type="primary">comR</name>
    <name evidence="6" type="ORF">Mal33_49550</name>
</gene>
<accession>A0A518J0R4</accession>
<evidence type="ECO:0000313" key="6">
    <source>
        <dbReference type="EMBL" id="QDV58930.1"/>
    </source>
</evidence>
<dbReference type="InterPro" id="IPR023772">
    <property type="entry name" value="DNA-bd_HTH_TetR-type_CS"/>
</dbReference>
<proteinExistence type="predicted"/>
<dbReference type="InterPro" id="IPR009057">
    <property type="entry name" value="Homeodomain-like_sf"/>
</dbReference>
<organism evidence="6 7">
    <name type="scientific">Rosistilla oblonga</name>
    <dbReference type="NCBI Taxonomy" id="2527990"/>
    <lineage>
        <taxon>Bacteria</taxon>
        <taxon>Pseudomonadati</taxon>
        <taxon>Planctomycetota</taxon>
        <taxon>Planctomycetia</taxon>
        <taxon>Pirellulales</taxon>
        <taxon>Pirellulaceae</taxon>
        <taxon>Rosistilla</taxon>
    </lineage>
</organism>
<dbReference type="Pfam" id="PF16925">
    <property type="entry name" value="TetR_C_13"/>
    <property type="match status" value="1"/>
</dbReference>
<keyword evidence="3" id="KW-0804">Transcription</keyword>
<reference evidence="6 7" key="1">
    <citation type="submission" date="2019-02" db="EMBL/GenBank/DDBJ databases">
        <title>Deep-cultivation of Planctomycetes and their phenomic and genomic characterization uncovers novel biology.</title>
        <authorList>
            <person name="Wiegand S."/>
            <person name="Jogler M."/>
            <person name="Boedeker C."/>
            <person name="Pinto D."/>
            <person name="Vollmers J."/>
            <person name="Rivas-Marin E."/>
            <person name="Kohn T."/>
            <person name="Peeters S.H."/>
            <person name="Heuer A."/>
            <person name="Rast P."/>
            <person name="Oberbeckmann S."/>
            <person name="Bunk B."/>
            <person name="Jeske O."/>
            <person name="Meyerdierks A."/>
            <person name="Storesund J.E."/>
            <person name="Kallscheuer N."/>
            <person name="Luecker S."/>
            <person name="Lage O.M."/>
            <person name="Pohl T."/>
            <person name="Merkel B.J."/>
            <person name="Hornburger P."/>
            <person name="Mueller R.-W."/>
            <person name="Bruemmer F."/>
            <person name="Labrenz M."/>
            <person name="Spormann A.M."/>
            <person name="Op den Camp H."/>
            <person name="Overmann J."/>
            <person name="Amann R."/>
            <person name="Jetten M.S.M."/>
            <person name="Mascher T."/>
            <person name="Medema M.H."/>
            <person name="Devos D.P."/>
            <person name="Kaster A.-K."/>
            <person name="Ovreas L."/>
            <person name="Rohde M."/>
            <person name="Galperin M.Y."/>
            <person name="Jogler C."/>
        </authorList>
    </citation>
    <scope>NUCLEOTIDE SEQUENCE [LARGE SCALE GENOMIC DNA]</scope>
    <source>
        <strain evidence="6 7">Mal33</strain>
    </source>
</reference>
<dbReference type="InterPro" id="IPR036271">
    <property type="entry name" value="Tet_transcr_reg_TetR-rel_C_sf"/>
</dbReference>
<evidence type="ECO:0000256" key="2">
    <source>
        <dbReference type="ARBA" id="ARBA00023125"/>
    </source>
</evidence>
<sequence>MPWEKSFDEAEVLDKAMHVFWEKGYASTSITDLTTATGIQRGSLYNAFSGKQELFVRSLLKYDTEQRRTLIQKLERMDDPIKAFAFLFDAIVQQSLDDPKKKGCFLINTSLTLGDHDAAAQKIVGTSLREFTEFFEKQIKLGQQRKQIPKSVDPEPTARTLFALLVGMRVMARGSFDKPALQQVADQAMRLVA</sequence>
<dbReference type="Pfam" id="PF00440">
    <property type="entry name" value="TetR_N"/>
    <property type="match status" value="1"/>
</dbReference>
<dbReference type="Proteomes" id="UP000316770">
    <property type="component" value="Chromosome"/>
</dbReference>
<dbReference type="GO" id="GO:0003677">
    <property type="term" value="F:DNA binding"/>
    <property type="evidence" value="ECO:0007669"/>
    <property type="project" value="UniProtKB-UniRule"/>
</dbReference>
<dbReference type="EMBL" id="CP036318">
    <property type="protein sequence ID" value="QDV58930.1"/>
    <property type="molecule type" value="Genomic_DNA"/>
</dbReference>
<evidence type="ECO:0000256" key="1">
    <source>
        <dbReference type="ARBA" id="ARBA00023015"/>
    </source>
</evidence>
<dbReference type="PANTHER" id="PTHR47506">
    <property type="entry name" value="TRANSCRIPTIONAL REGULATORY PROTEIN"/>
    <property type="match status" value="1"/>
</dbReference>
<keyword evidence="7" id="KW-1185">Reference proteome</keyword>
<dbReference type="Gene3D" id="1.10.10.60">
    <property type="entry name" value="Homeodomain-like"/>
    <property type="match status" value="1"/>
</dbReference>
<dbReference type="Gene3D" id="1.10.357.10">
    <property type="entry name" value="Tetracycline Repressor, domain 2"/>
    <property type="match status" value="1"/>
</dbReference>
<dbReference type="AlphaFoldDB" id="A0A518J0R4"/>
<evidence type="ECO:0000256" key="4">
    <source>
        <dbReference type="PROSITE-ProRule" id="PRU00335"/>
    </source>
</evidence>
<dbReference type="SUPFAM" id="SSF46689">
    <property type="entry name" value="Homeodomain-like"/>
    <property type="match status" value="1"/>
</dbReference>
<protein>
    <submittedName>
        <fullName evidence="6">HTH-type transcriptional repressor ComR</fullName>
    </submittedName>
</protein>